<dbReference type="AlphaFoldDB" id="A0AAD3D7F5"/>
<dbReference type="PANTHER" id="PTHR10281">
    <property type="entry name" value="MEMBRANE-ASSOCIATED PROGESTERONE RECEPTOR COMPONENT-RELATED"/>
    <property type="match status" value="1"/>
</dbReference>
<dbReference type="Pfam" id="PF00173">
    <property type="entry name" value="Cyt-b5"/>
    <property type="match status" value="1"/>
</dbReference>
<dbReference type="GO" id="GO:0012505">
    <property type="term" value="C:endomembrane system"/>
    <property type="evidence" value="ECO:0007669"/>
    <property type="project" value="TreeGrafter"/>
</dbReference>
<dbReference type="SUPFAM" id="SSF55856">
    <property type="entry name" value="Cytochrome b5-like heme/steroid binding domain"/>
    <property type="match status" value="1"/>
</dbReference>
<evidence type="ECO:0000313" key="4">
    <source>
        <dbReference type="EMBL" id="GFH59113.1"/>
    </source>
</evidence>
<dbReference type="InterPro" id="IPR001199">
    <property type="entry name" value="Cyt_B5-like_heme/steroid-bd"/>
</dbReference>
<comment type="similarity">
    <text evidence="1">Belongs to the cytochrome b5 family. MAPR subfamily.</text>
</comment>
<dbReference type="GO" id="GO:0016020">
    <property type="term" value="C:membrane"/>
    <property type="evidence" value="ECO:0007669"/>
    <property type="project" value="TreeGrafter"/>
</dbReference>
<dbReference type="SMART" id="SM01117">
    <property type="entry name" value="Cyt-b5"/>
    <property type="match status" value="1"/>
</dbReference>
<dbReference type="InterPro" id="IPR050577">
    <property type="entry name" value="MAPR/NEUFC/NENF-like"/>
</dbReference>
<name>A0AAD3D7F5_9STRA</name>
<comment type="caution">
    <text evidence="4">The sequence shown here is derived from an EMBL/GenBank/DDBJ whole genome shotgun (WGS) entry which is preliminary data.</text>
</comment>
<proteinExistence type="inferred from homology"/>
<dbReference type="EMBL" id="BLLK01000062">
    <property type="protein sequence ID" value="GFH59113.1"/>
    <property type="molecule type" value="Genomic_DNA"/>
</dbReference>
<feature type="chain" id="PRO_5042135249" description="Cytochrome b5 heme-binding domain-containing protein" evidence="2">
    <location>
        <begin position="29"/>
        <end position="164"/>
    </location>
</feature>
<protein>
    <recommendedName>
        <fullName evidence="3">Cytochrome b5 heme-binding domain-containing protein</fullName>
    </recommendedName>
</protein>
<sequence>MATFSFVSVRLSWYSLIFFGLVLTQVECLKDASIDRIFTEEELSSYIGENDGPIYLSVLGEVYDVSTGKDFYAAGSGYSYFAGKDGTVAFFSGEFEDTTEKKNILDYKPNQIAAMEEWRAFYEDHETYFFVGKLEGDFYDSKGHPTQYLNDIKEKLNIKEEKDL</sequence>
<evidence type="ECO:0000259" key="3">
    <source>
        <dbReference type="SMART" id="SM01117"/>
    </source>
</evidence>
<dbReference type="PANTHER" id="PTHR10281:SF4">
    <property type="entry name" value="NEUFERRICIN"/>
    <property type="match status" value="1"/>
</dbReference>
<evidence type="ECO:0000313" key="5">
    <source>
        <dbReference type="Proteomes" id="UP001054902"/>
    </source>
</evidence>
<keyword evidence="2" id="KW-0732">Signal</keyword>
<feature type="signal peptide" evidence="2">
    <location>
        <begin position="1"/>
        <end position="28"/>
    </location>
</feature>
<evidence type="ECO:0000256" key="1">
    <source>
        <dbReference type="ARBA" id="ARBA00038357"/>
    </source>
</evidence>
<gene>
    <name evidence="4" type="ORF">CTEN210_15589</name>
</gene>
<dbReference type="InterPro" id="IPR036400">
    <property type="entry name" value="Cyt_B5-like_heme/steroid_sf"/>
</dbReference>
<accession>A0AAD3D7F5</accession>
<dbReference type="Gene3D" id="3.10.120.10">
    <property type="entry name" value="Cytochrome b5-like heme/steroid binding domain"/>
    <property type="match status" value="1"/>
</dbReference>
<keyword evidence="5" id="KW-1185">Reference proteome</keyword>
<dbReference type="Proteomes" id="UP001054902">
    <property type="component" value="Unassembled WGS sequence"/>
</dbReference>
<feature type="domain" description="Cytochrome b5 heme-binding" evidence="3">
    <location>
        <begin position="38"/>
        <end position="135"/>
    </location>
</feature>
<reference evidence="4 5" key="1">
    <citation type="journal article" date="2021" name="Sci. Rep.">
        <title>The genome of the diatom Chaetoceros tenuissimus carries an ancient integrated fragment of an extant virus.</title>
        <authorList>
            <person name="Hongo Y."/>
            <person name="Kimura K."/>
            <person name="Takaki Y."/>
            <person name="Yoshida Y."/>
            <person name="Baba S."/>
            <person name="Kobayashi G."/>
            <person name="Nagasaki K."/>
            <person name="Hano T."/>
            <person name="Tomaru Y."/>
        </authorList>
    </citation>
    <scope>NUCLEOTIDE SEQUENCE [LARGE SCALE GENOMIC DNA]</scope>
    <source>
        <strain evidence="4 5">NIES-3715</strain>
    </source>
</reference>
<evidence type="ECO:0000256" key="2">
    <source>
        <dbReference type="SAM" id="SignalP"/>
    </source>
</evidence>
<organism evidence="4 5">
    <name type="scientific">Chaetoceros tenuissimus</name>
    <dbReference type="NCBI Taxonomy" id="426638"/>
    <lineage>
        <taxon>Eukaryota</taxon>
        <taxon>Sar</taxon>
        <taxon>Stramenopiles</taxon>
        <taxon>Ochrophyta</taxon>
        <taxon>Bacillariophyta</taxon>
        <taxon>Coscinodiscophyceae</taxon>
        <taxon>Chaetocerotophycidae</taxon>
        <taxon>Chaetocerotales</taxon>
        <taxon>Chaetocerotaceae</taxon>
        <taxon>Chaetoceros</taxon>
    </lineage>
</organism>